<protein>
    <submittedName>
        <fullName evidence="1">Uncharacterized protein</fullName>
    </submittedName>
</protein>
<evidence type="ECO:0000313" key="2">
    <source>
        <dbReference type="Proteomes" id="UP000607653"/>
    </source>
</evidence>
<evidence type="ECO:0000313" key="1">
    <source>
        <dbReference type="EMBL" id="DAD39358.1"/>
    </source>
</evidence>
<dbReference type="EMBL" id="DUZY01000005">
    <property type="protein sequence ID" value="DAD39358.1"/>
    <property type="molecule type" value="Genomic_DNA"/>
</dbReference>
<accession>A0A822ZCT1</accession>
<keyword evidence="2" id="KW-1185">Reference proteome</keyword>
<dbReference type="Proteomes" id="UP000607653">
    <property type="component" value="Unassembled WGS sequence"/>
</dbReference>
<dbReference type="InterPro" id="IPR043454">
    <property type="entry name" value="NPH3/RPT2-like"/>
</dbReference>
<reference evidence="1 2" key="1">
    <citation type="journal article" date="2020" name="Mol. Biol. Evol.">
        <title>Distinct Expression and Methylation Patterns for Genes with Different Fates following a Single Whole-Genome Duplication in Flowering Plants.</title>
        <authorList>
            <person name="Shi T."/>
            <person name="Rahmani R.S."/>
            <person name="Gugger P.F."/>
            <person name="Wang M."/>
            <person name="Li H."/>
            <person name="Zhang Y."/>
            <person name="Li Z."/>
            <person name="Wang Q."/>
            <person name="Van de Peer Y."/>
            <person name="Marchal K."/>
            <person name="Chen J."/>
        </authorList>
    </citation>
    <scope>NUCLEOTIDE SEQUENCE [LARGE SCALE GENOMIC DNA]</scope>
    <source>
        <tissue evidence="1">Leaf</tissue>
    </source>
</reference>
<sequence length="87" mass="10201">MLKLMLRLKRNLATYPSQIFRAVLRHLRPPSNSYLVMIEDFSEDNLISKTERFLSQLVLRNIKESVRTLKSCEALMPLAKELSIPQR</sequence>
<comment type="caution">
    <text evidence="1">The sequence shown here is derived from an EMBL/GenBank/DDBJ whole genome shotgun (WGS) entry which is preliminary data.</text>
</comment>
<proteinExistence type="predicted"/>
<name>A0A822ZCT1_NELNU</name>
<gene>
    <name evidence="1" type="ORF">HUJ06_013681</name>
</gene>
<organism evidence="1 2">
    <name type="scientific">Nelumbo nucifera</name>
    <name type="common">Sacred lotus</name>
    <dbReference type="NCBI Taxonomy" id="4432"/>
    <lineage>
        <taxon>Eukaryota</taxon>
        <taxon>Viridiplantae</taxon>
        <taxon>Streptophyta</taxon>
        <taxon>Embryophyta</taxon>
        <taxon>Tracheophyta</taxon>
        <taxon>Spermatophyta</taxon>
        <taxon>Magnoliopsida</taxon>
        <taxon>Proteales</taxon>
        <taxon>Nelumbonaceae</taxon>
        <taxon>Nelumbo</taxon>
    </lineage>
</organism>
<dbReference type="AlphaFoldDB" id="A0A822ZCT1"/>
<dbReference type="PANTHER" id="PTHR32370">
    <property type="entry name" value="OS12G0117600 PROTEIN"/>
    <property type="match status" value="1"/>
</dbReference>